<dbReference type="EMBL" id="CP061538">
    <property type="protein sequence ID" value="QNV40756.1"/>
    <property type="molecule type" value="Genomic_DNA"/>
</dbReference>
<evidence type="ECO:0000256" key="7">
    <source>
        <dbReference type="SAM" id="Phobius"/>
    </source>
</evidence>
<dbReference type="PANTHER" id="PTHR30572:SF4">
    <property type="entry name" value="ABC TRANSPORTER PERMEASE YTRF"/>
    <property type="match status" value="1"/>
</dbReference>
<feature type="transmembrane region" description="Helical" evidence="7">
    <location>
        <begin position="450"/>
        <end position="470"/>
    </location>
</feature>
<accession>A0A7H2BM60</accession>
<dbReference type="InterPro" id="IPR003838">
    <property type="entry name" value="ABC3_permease_C"/>
</dbReference>
<keyword evidence="4 7" id="KW-1133">Transmembrane helix</keyword>
<name>A0A7H2BM60_9MICC</name>
<evidence type="ECO:0000256" key="5">
    <source>
        <dbReference type="ARBA" id="ARBA00023136"/>
    </source>
</evidence>
<comment type="subcellular location">
    <subcellularLocation>
        <location evidence="1">Cell membrane</location>
        <topology evidence="1">Multi-pass membrane protein</topology>
    </subcellularLocation>
</comment>
<feature type="transmembrane region" description="Helical" evidence="7">
    <location>
        <begin position="378"/>
        <end position="397"/>
    </location>
</feature>
<feature type="domain" description="ABC3 transporter permease C-terminal" evidence="8">
    <location>
        <begin position="752"/>
        <end position="870"/>
    </location>
</feature>
<evidence type="ECO:0000256" key="2">
    <source>
        <dbReference type="ARBA" id="ARBA00022475"/>
    </source>
</evidence>
<evidence type="ECO:0000313" key="11">
    <source>
        <dbReference type="Proteomes" id="UP000516421"/>
    </source>
</evidence>
<feature type="domain" description="MacB-like periplasmic core" evidence="9">
    <location>
        <begin position="25"/>
        <end position="198"/>
    </location>
</feature>
<dbReference type="GO" id="GO:0005886">
    <property type="term" value="C:plasma membrane"/>
    <property type="evidence" value="ECO:0007669"/>
    <property type="project" value="UniProtKB-SubCell"/>
</dbReference>
<protein>
    <submittedName>
        <fullName evidence="10">ABC transporter permease</fullName>
    </submittedName>
</protein>
<gene>
    <name evidence="10" type="ORF">IDM48_05020</name>
</gene>
<evidence type="ECO:0000256" key="3">
    <source>
        <dbReference type="ARBA" id="ARBA00022692"/>
    </source>
</evidence>
<evidence type="ECO:0000256" key="1">
    <source>
        <dbReference type="ARBA" id="ARBA00004651"/>
    </source>
</evidence>
<feature type="transmembrane region" description="Helical" evidence="7">
    <location>
        <begin position="840"/>
        <end position="859"/>
    </location>
</feature>
<evidence type="ECO:0000259" key="9">
    <source>
        <dbReference type="Pfam" id="PF12704"/>
    </source>
</evidence>
<dbReference type="InterPro" id="IPR050250">
    <property type="entry name" value="Macrolide_Exporter_MacB"/>
</dbReference>
<keyword evidence="5 7" id="KW-0472">Membrane</keyword>
<feature type="transmembrane region" description="Helical" evidence="7">
    <location>
        <begin position="746"/>
        <end position="766"/>
    </location>
</feature>
<feature type="domain" description="ABC3 transporter permease C-terminal" evidence="8">
    <location>
        <begin position="290"/>
        <end position="404"/>
    </location>
</feature>
<feature type="transmembrane region" description="Helical" evidence="7">
    <location>
        <begin position="332"/>
        <end position="358"/>
    </location>
</feature>
<dbReference type="AlphaFoldDB" id="A0A7H2BM60"/>
<evidence type="ECO:0000259" key="8">
    <source>
        <dbReference type="Pfam" id="PF02687"/>
    </source>
</evidence>
<comment type="similarity">
    <text evidence="6">Belongs to the ABC-4 integral membrane protein family.</text>
</comment>
<feature type="transmembrane region" description="Helical" evidence="7">
    <location>
        <begin position="23"/>
        <end position="43"/>
    </location>
</feature>
<dbReference type="GO" id="GO:0022857">
    <property type="term" value="F:transmembrane transporter activity"/>
    <property type="evidence" value="ECO:0007669"/>
    <property type="project" value="TreeGrafter"/>
</dbReference>
<feature type="transmembrane region" description="Helical" evidence="7">
    <location>
        <begin position="424"/>
        <end position="444"/>
    </location>
</feature>
<dbReference type="Pfam" id="PF12704">
    <property type="entry name" value="MacB_PCD"/>
    <property type="match status" value="1"/>
</dbReference>
<dbReference type="PANTHER" id="PTHR30572">
    <property type="entry name" value="MEMBRANE COMPONENT OF TRANSPORTER-RELATED"/>
    <property type="match status" value="1"/>
</dbReference>
<dbReference type="InterPro" id="IPR025857">
    <property type="entry name" value="MacB_PCD"/>
</dbReference>
<keyword evidence="11" id="KW-1185">Reference proteome</keyword>
<dbReference type="Proteomes" id="UP000516421">
    <property type="component" value="Chromosome"/>
</dbReference>
<dbReference type="KEGG" id="rama:IDM48_05020"/>
<reference evidence="10 11" key="1">
    <citation type="submission" date="2020-09" db="EMBL/GenBank/DDBJ databases">
        <title>Investigation of environmental microbe.</title>
        <authorList>
            <person name="Ou Y."/>
            <person name="Kang Q."/>
        </authorList>
    </citation>
    <scope>NUCLEOTIDE SEQUENCE [LARGE SCALE GENOMIC DNA]</scope>
    <source>
        <strain evidence="10 11">KJZ-9</strain>
    </source>
</reference>
<feature type="transmembrane region" description="Helical" evidence="7">
    <location>
        <begin position="285"/>
        <end position="311"/>
    </location>
</feature>
<evidence type="ECO:0000256" key="4">
    <source>
        <dbReference type="ARBA" id="ARBA00022989"/>
    </source>
</evidence>
<dbReference type="RefSeq" id="WP_190618378.1">
    <property type="nucleotide sequence ID" value="NZ_CP061538.1"/>
</dbReference>
<keyword evidence="2" id="KW-1003">Cell membrane</keyword>
<dbReference type="Pfam" id="PF02687">
    <property type="entry name" value="FtsX"/>
    <property type="match status" value="2"/>
</dbReference>
<evidence type="ECO:0000313" key="10">
    <source>
        <dbReference type="EMBL" id="QNV40756.1"/>
    </source>
</evidence>
<keyword evidence="3 7" id="KW-0812">Transmembrane</keyword>
<organism evidence="10 11">
    <name type="scientific">Rothia amarae</name>
    <dbReference type="NCBI Taxonomy" id="169480"/>
    <lineage>
        <taxon>Bacteria</taxon>
        <taxon>Bacillati</taxon>
        <taxon>Actinomycetota</taxon>
        <taxon>Actinomycetes</taxon>
        <taxon>Micrococcales</taxon>
        <taxon>Micrococcaceae</taxon>
        <taxon>Rothia</taxon>
    </lineage>
</organism>
<proteinExistence type="inferred from homology"/>
<feature type="transmembrane region" description="Helical" evidence="7">
    <location>
        <begin position="801"/>
        <end position="828"/>
    </location>
</feature>
<sequence>MKSQVTSLRTVAVSQLVSERSKLSLTALGITLAVLFLTGIFIVNQSTTAALEEDATSLYKNSDYVAQAPGSFYGDTDKGEDFLSEQVLRDIADSPVVKSSWPLYKREESLQLVENKTAIMTRSNFPEDSSIFPWSIDGRAPTASNEVLVSSQTAEEYGLMVGNHFPMTDLALNSETGEVKDSERTIVGIFQVKQPNSSAARSVFEGGSALQKNLDDLALDSAGSRNVSGARQVLLELQDPHDKSAEVLNSLWANIESKQRPVLSSVEAQIQQAVRNQSQGVNVQLYVLLVFGGLALLMSAFVIANTFHALVAQRVPQLALLRTLGASSITVFWLLMLESLILGAVFSAVGVSLAYVLAFCLSKVFQDFTIDFSTSAGLIGFLVGVSMTLLANLLPTWKVFKISPLAMFTSVSARGSERAISPRVALLGLLLSILGTGVFVGGNISDQTLLILAGCFSLMLGWVLLFPLILRWIIQIFRWGASPFSNRALASQNAVHSATRTAATGRMIFLSTVLIGAVLMGYSSMKTTIFTALDEWSPVSLTATMSPDRTTPSLTYSSVSKEVQNLSQKVIQLENLPTVESAQVVSPAGTLLLDSPAQPGFLPVAYAADWTQLQQTVPVVSELLQDTHTIVINKDFAEANNVHDGEKISVQGTESNANFTVRFTSANIPFPLISSKTQQELGQPTQELFSKNNVYPTVFFKTTPGAGFSAIQEDMNVIAQTLGIPFQALSGGALERNSMEENLNKVLMACFILLAATILISCAGVANSTTLSTIQRSQDNALFRTIGMPSQRLQQLISTEILMISLVAAVLGSLVGVSICAMGLQILAVEDLAVKYSFPWIEILAMICTAILLSWLAALTPAQQAAKISPIEALQHTR</sequence>
<evidence type="ECO:0000256" key="6">
    <source>
        <dbReference type="ARBA" id="ARBA00038076"/>
    </source>
</evidence>